<comment type="caution">
    <text evidence="1">The sequence shown here is derived from an EMBL/GenBank/DDBJ whole genome shotgun (WGS) entry which is preliminary data.</text>
</comment>
<evidence type="ECO:0000313" key="1">
    <source>
        <dbReference type="EMBL" id="MEE2033182.1"/>
    </source>
</evidence>
<dbReference type="InterPro" id="IPR009100">
    <property type="entry name" value="AcylCoA_DH/oxidase_NM_dom_sf"/>
</dbReference>
<evidence type="ECO:0000313" key="2">
    <source>
        <dbReference type="Proteomes" id="UP001331936"/>
    </source>
</evidence>
<protein>
    <submittedName>
        <fullName evidence="1">Acyl-CoA dehydrogenase</fullName>
    </submittedName>
</protein>
<keyword evidence="2" id="KW-1185">Reference proteome</keyword>
<feature type="non-terminal residue" evidence="1">
    <location>
        <position position="74"/>
    </location>
</feature>
<dbReference type="InterPro" id="IPR037069">
    <property type="entry name" value="AcylCoA_DH/ox_N_sf"/>
</dbReference>
<proteinExistence type="predicted"/>
<dbReference type="EMBL" id="JAUZMZ010000072">
    <property type="protein sequence ID" value="MEE2033182.1"/>
    <property type="molecule type" value="Genomic_DNA"/>
</dbReference>
<dbReference type="Proteomes" id="UP001331936">
    <property type="component" value="Unassembled WGS sequence"/>
</dbReference>
<dbReference type="Gene3D" id="1.10.540.10">
    <property type="entry name" value="Acyl-CoA dehydrogenase/oxidase, N-terminal domain"/>
    <property type="match status" value="1"/>
</dbReference>
<organism evidence="1 2">
    <name type="scientific">Rhodococcus chondri</name>
    <dbReference type="NCBI Taxonomy" id="3065941"/>
    <lineage>
        <taxon>Bacteria</taxon>
        <taxon>Bacillati</taxon>
        <taxon>Actinomycetota</taxon>
        <taxon>Actinomycetes</taxon>
        <taxon>Mycobacteriales</taxon>
        <taxon>Nocardiaceae</taxon>
        <taxon>Rhodococcus</taxon>
    </lineage>
</organism>
<dbReference type="SUPFAM" id="SSF56645">
    <property type="entry name" value="Acyl-CoA dehydrogenase NM domain-like"/>
    <property type="match status" value="1"/>
</dbReference>
<accession>A0ABU7JT35</accession>
<sequence length="74" mass="7745">MKGDSMILGNAAAPEDTALLTDTIRSVIGKADPAEDRSERVYRDGPIDRELWAVLGTEIGVGALAVPEQHGGLG</sequence>
<gene>
    <name evidence="1" type="ORF">Q8814_13840</name>
</gene>
<name>A0ABU7JT35_9NOCA</name>
<reference evidence="1 2" key="1">
    <citation type="submission" date="2023-08" db="EMBL/GenBank/DDBJ databases">
        <authorList>
            <person name="Girao M."/>
            <person name="Carvalho M.F."/>
        </authorList>
    </citation>
    <scope>NUCLEOTIDE SEQUENCE [LARGE SCALE GENOMIC DNA]</scope>
    <source>
        <strain evidence="1 2">CC-R104</strain>
    </source>
</reference>